<dbReference type="SUPFAM" id="SSF88723">
    <property type="entry name" value="PIN domain-like"/>
    <property type="match status" value="1"/>
</dbReference>
<evidence type="ECO:0008006" key="2">
    <source>
        <dbReference type="Google" id="ProtNLM"/>
    </source>
</evidence>
<dbReference type="EMBL" id="UOGJ01000020">
    <property type="protein sequence ID" value="VAX34939.1"/>
    <property type="molecule type" value="Genomic_DNA"/>
</dbReference>
<dbReference type="AlphaFoldDB" id="A0A3B1CYQ0"/>
<dbReference type="InterPro" id="IPR029060">
    <property type="entry name" value="PIN-like_dom_sf"/>
</dbReference>
<proteinExistence type="predicted"/>
<evidence type="ECO:0000313" key="1">
    <source>
        <dbReference type="EMBL" id="VAX34939.1"/>
    </source>
</evidence>
<accession>A0A3B1CYQ0</accession>
<organism evidence="1">
    <name type="scientific">hydrothermal vent metagenome</name>
    <dbReference type="NCBI Taxonomy" id="652676"/>
    <lineage>
        <taxon>unclassified sequences</taxon>
        <taxon>metagenomes</taxon>
        <taxon>ecological metagenomes</taxon>
    </lineage>
</organism>
<dbReference type="Gene3D" id="3.40.50.1010">
    <property type="entry name" value="5'-nuclease"/>
    <property type="match status" value="1"/>
</dbReference>
<reference evidence="1" key="1">
    <citation type="submission" date="2018-06" db="EMBL/GenBank/DDBJ databases">
        <authorList>
            <person name="Zhirakovskaya E."/>
        </authorList>
    </citation>
    <scope>NUCLEOTIDE SEQUENCE</scope>
</reference>
<protein>
    <recommendedName>
        <fullName evidence="2">PIN domain-containing protein</fullName>
    </recommendedName>
</protein>
<gene>
    <name evidence="1" type="ORF">MNBD_UNCLBAC01-680</name>
</gene>
<sequence>MNNCFIDSTIWVEFFRGKNKKITETVLALLDEDRIFYNGIVIGALLTRAMGKREWSFIKDNFDGLKYLNADKVSFEQAAHIGFKLKKRVLQSLSQIFLSPAIVLSTI</sequence>
<name>A0A3B1CYQ0_9ZZZZ</name>